<dbReference type="GO" id="GO:0005737">
    <property type="term" value="C:cytoplasm"/>
    <property type="evidence" value="ECO:0007669"/>
    <property type="project" value="TreeGrafter"/>
</dbReference>
<proteinExistence type="inferred from homology"/>
<feature type="active site" description="Nucleophile" evidence="6">
    <location>
        <position position="167"/>
    </location>
</feature>
<dbReference type="PANTHER" id="PTHR42909">
    <property type="entry name" value="ZGC:136858"/>
    <property type="match status" value="1"/>
</dbReference>
<feature type="binding site" evidence="6">
    <location>
        <begin position="148"/>
        <end position="150"/>
    </location>
    <ligand>
        <name>substrate</name>
    </ligand>
</feature>
<keyword evidence="8" id="KW-1185">Reference proteome</keyword>
<dbReference type="AlphaFoldDB" id="A0A967F2G8"/>
<accession>A0A967F2G8</accession>
<dbReference type="InterPro" id="IPR022830">
    <property type="entry name" value="Indigdn_synthA-like"/>
</dbReference>
<feature type="active site" description="Proton donor" evidence="6">
    <location>
        <position position="33"/>
    </location>
</feature>
<dbReference type="GO" id="GO:0046872">
    <property type="term" value="F:metal ion binding"/>
    <property type="evidence" value="ECO:0007669"/>
    <property type="project" value="UniProtKB-KW"/>
</dbReference>
<dbReference type="Gene3D" id="3.40.1790.10">
    <property type="entry name" value="Indigoidine synthase domain"/>
    <property type="match status" value="1"/>
</dbReference>
<dbReference type="GO" id="GO:0046113">
    <property type="term" value="P:nucleobase catabolic process"/>
    <property type="evidence" value="ECO:0007669"/>
    <property type="project" value="UniProtKB-UniRule"/>
</dbReference>
<feature type="binding site" evidence="6">
    <location>
        <position position="114"/>
    </location>
    <ligand>
        <name>substrate</name>
    </ligand>
</feature>
<keyword evidence="5 6" id="KW-0326">Glycosidase</keyword>
<dbReference type="InterPro" id="IPR007342">
    <property type="entry name" value="PsuG"/>
</dbReference>
<feature type="binding site" evidence="6">
    <location>
        <position position="146"/>
    </location>
    <ligand>
        <name>Mn(2+)</name>
        <dbReference type="ChEBI" id="CHEBI:29035"/>
    </ligand>
</feature>
<keyword evidence="4 6" id="KW-0456">Lyase</keyword>
<dbReference type="PANTHER" id="PTHR42909:SF1">
    <property type="entry name" value="CARBOHYDRATE KINASE PFKB DOMAIN-CONTAINING PROTEIN"/>
    <property type="match status" value="1"/>
</dbReference>
<evidence type="ECO:0000256" key="5">
    <source>
        <dbReference type="ARBA" id="ARBA00023295"/>
    </source>
</evidence>
<reference evidence="7" key="1">
    <citation type="submission" date="2020-03" db="EMBL/GenBank/DDBJ databases">
        <title>Genome of Pelagibius litoralis DSM 21314T.</title>
        <authorList>
            <person name="Wang G."/>
        </authorList>
    </citation>
    <scope>NUCLEOTIDE SEQUENCE</scope>
    <source>
        <strain evidence="7">DSM 21314</strain>
    </source>
</reference>
<evidence type="ECO:0000256" key="1">
    <source>
        <dbReference type="ARBA" id="ARBA00022723"/>
    </source>
</evidence>
<protein>
    <recommendedName>
        <fullName evidence="6">Pseudouridine-5'-phosphate glycosidase</fullName>
        <shortName evidence="6">PsiMP glycosidase</shortName>
        <ecNumber evidence="6">4.2.1.70</ecNumber>
    </recommendedName>
</protein>
<evidence type="ECO:0000256" key="4">
    <source>
        <dbReference type="ARBA" id="ARBA00023239"/>
    </source>
</evidence>
<keyword evidence="3 6" id="KW-0464">Manganese</keyword>
<comment type="catalytic activity">
    <reaction evidence="6">
        <text>D-ribose 5-phosphate + uracil = psi-UMP + H2O</text>
        <dbReference type="Rhea" id="RHEA:18337"/>
        <dbReference type="ChEBI" id="CHEBI:15377"/>
        <dbReference type="ChEBI" id="CHEBI:17568"/>
        <dbReference type="ChEBI" id="CHEBI:58380"/>
        <dbReference type="ChEBI" id="CHEBI:78346"/>
        <dbReference type="EC" id="4.2.1.70"/>
    </reaction>
</comment>
<gene>
    <name evidence="6" type="primary">psuG</name>
    <name evidence="7" type="ORF">HBA54_24745</name>
</gene>
<evidence type="ECO:0000256" key="2">
    <source>
        <dbReference type="ARBA" id="ARBA00022801"/>
    </source>
</evidence>
<name>A0A967F2G8_9PROT</name>
<dbReference type="GO" id="GO:0016798">
    <property type="term" value="F:hydrolase activity, acting on glycosyl bonds"/>
    <property type="evidence" value="ECO:0007669"/>
    <property type="project" value="UniProtKB-KW"/>
</dbReference>
<dbReference type="Pfam" id="PF04227">
    <property type="entry name" value="Indigoidine_A"/>
    <property type="match status" value="1"/>
</dbReference>
<evidence type="ECO:0000313" key="7">
    <source>
        <dbReference type="EMBL" id="NIA71809.1"/>
    </source>
</evidence>
<organism evidence="7 8">
    <name type="scientific">Pelagibius litoralis</name>
    <dbReference type="NCBI Taxonomy" id="374515"/>
    <lineage>
        <taxon>Bacteria</taxon>
        <taxon>Pseudomonadati</taxon>
        <taxon>Pseudomonadota</taxon>
        <taxon>Alphaproteobacteria</taxon>
        <taxon>Rhodospirillales</taxon>
        <taxon>Rhodovibrionaceae</taxon>
        <taxon>Pelagibius</taxon>
    </lineage>
</organism>
<evidence type="ECO:0000256" key="3">
    <source>
        <dbReference type="ARBA" id="ARBA00023211"/>
    </source>
</evidence>
<sequence>MKQTINPELDDRLQVHPDVVQALAEGRPVVALESTIITHGMPFPRNLETALAVETDIRTGGAVPATIAILDGCIRVGLDEADLCRLADLDAVAKVSRADLPAVLAAGQPGSTTVAATMICADLAGIKVFATGGIGGVHRGAALSFDVSADLQELARSPVAVVCAGAKAILDLPKTLEVLETLGVPVIGFGSDAFPAFYSRDSGLAVPLRCDTADQVAAVMATKWMLGLGGGLMIANPIPADDEIPADAMEAKIGLALEEAAAQGIQGKAVTPFLLGRLEALTQGASLTANVALVRNNAKLAASIAAAYSRRCPG</sequence>
<dbReference type="RefSeq" id="WP_167230011.1">
    <property type="nucleotide sequence ID" value="NZ_JAAQPH010000026.1"/>
</dbReference>
<evidence type="ECO:0000256" key="6">
    <source>
        <dbReference type="HAMAP-Rule" id="MF_01876"/>
    </source>
</evidence>
<dbReference type="SUPFAM" id="SSF110581">
    <property type="entry name" value="Indigoidine synthase A-like"/>
    <property type="match status" value="1"/>
</dbReference>
<evidence type="ECO:0000313" key="8">
    <source>
        <dbReference type="Proteomes" id="UP000761264"/>
    </source>
</evidence>
<comment type="similarity">
    <text evidence="6">Belongs to the pseudouridine-5'-phosphate glycosidase family.</text>
</comment>
<keyword evidence="2 6" id="KW-0378">Hydrolase</keyword>
<dbReference type="Proteomes" id="UP000761264">
    <property type="component" value="Unassembled WGS sequence"/>
</dbReference>
<dbReference type="HAMAP" id="MF_01876">
    <property type="entry name" value="PsiMP_glycosidase"/>
    <property type="match status" value="1"/>
</dbReference>
<keyword evidence="1 6" id="KW-0479">Metal-binding</keyword>
<comment type="subunit">
    <text evidence="6">Homotrimer.</text>
</comment>
<dbReference type="GO" id="GO:0004730">
    <property type="term" value="F:pseudouridylate synthase activity"/>
    <property type="evidence" value="ECO:0007669"/>
    <property type="project" value="UniProtKB-UniRule"/>
</dbReference>
<comment type="cofactor">
    <cofactor evidence="6">
        <name>Mn(2+)</name>
        <dbReference type="ChEBI" id="CHEBI:29035"/>
    </cofactor>
    <text evidence="6">Binds 1 Mn(2+) ion per subunit.</text>
</comment>
<dbReference type="EMBL" id="JAAQPH010000026">
    <property type="protein sequence ID" value="NIA71809.1"/>
    <property type="molecule type" value="Genomic_DNA"/>
</dbReference>
<comment type="caution">
    <text evidence="7">The sequence shown here is derived from an EMBL/GenBank/DDBJ whole genome shotgun (WGS) entry which is preliminary data.</text>
</comment>
<comment type="function">
    <text evidence="6">Catalyzes the reversible cleavage of pseudouridine 5'-phosphate (PsiMP) to ribose 5-phosphate and uracil. Functions biologically in the cleavage direction, as part of a pseudouridine degradation pathway.</text>
</comment>
<dbReference type="EC" id="4.2.1.70" evidence="6"/>
<feature type="binding site" evidence="6">
    <location>
        <position position="94"/>
    </location>
    <ligand>
        <name>substrate</name>
    </ligand>
</feature>